<proteinExistence type="inferred from homology"/>
<keyword evidence="3 7" id="KW-0378">Hydrolase</keyword>
<dbReference type="GO" id="GO:0072344">
    <property type="term" value="P:rescue of stalled ribosome"/>
    <property type="evidence" value="ECO:0007669"/>
    <property type="project" value="UniProtKB-UniRule"/>
</dbReference>
<dbReference type="EMBL" id="JACMYE010000007">
    <property type="protein sequence ID" value="MBC3179417.1"/>
    <property type="molecule type" value="Genomic_DNA"/>
</dbReference>
<dbReference type="Gene3D" id="3.40.50.1470">
    <property type="entry name" value="Peptidyl-tRNA hydrolase"/>
    <property type="match status" value="1"/>
</dbReference>
<dbReference type="GO" id="GO:0005737">
    <property type="term" value="C:cytoplasm"/>
    <property type="evidence" value="ECO:0007669"/>
    <property type="project" value="UniProtKB-SubCell"/>
</dbReference>
<dbReference type="GO" id="GO:0000049">
    <property type="term" value="F:tRNA binding"/>
    <property type="evidence" value="ECO:0007669"/>
    <property type="project" value="UniProtKB-UniRule"/>
</dbReference>
<dbReference type="CDD" id="cd00462">
    <property type="entry name" value="PTH"/>
    <property type="match status" value="1"/>
</dbReference>
<evidence type="ECO:0000256" key="4">
    <source>
        <dbReference type="ARBA" id="ARBA00022884"/>
    </source>
</evidence>
<evidence type="ECO:0000313" key="12">
    <source>
        <dbReference type="EMBL" id="QNP90839.1"/>
    </source>
</evidence>
<feature type="site" description="Discriminates between blocked and unblocked aminoacyl-tRNA" evidence="7">
    <location>
        <position position="69"/>
    </location>
</feature>
<dbReference type="PROSITE" id="PS01196">
    <property type="entry name" value="PEPT_TRNA_HYDROL_2"/>
    <property type="match status" value="1"/>
</dbReference>
<dbReference type="Proteomes" id="UP000516235">
    <property type="component" value="Chromosome"/>
</dbReference>
<keyword evidence="10" id="KW-0472">Membrane</keyword>
<feature type="active site" description="Proton acceptor" evidence="7">
    <location>
        <position position="79"/>
    </location>
</feature>
<evidence type="ECO:0000256" key="2">
    <source>
        <dbReference type="ARBA" id="ARBA00022555"/>
    </source>
</evidence>
<sequence length="240" mass="26149">MTQTLKPPPTTQQGPTKNLWITHRHTPESYPQRDLQPWQHRELRDNLTDFVLVFTTLCGVTILIVGLGNPGPQYENTRHNAGVFVINELLNRAIPMPATLSAHKRTNTEVAELAAGRLAGDRVIVARTRSFMNVSGGPVKALADYFGMKPEDVYVVHDELDLPLGEVKIRLGGGDHGHNGLKSVTKSLNKPYNKVAVGIGRPPGRMAPADFVLKPFSAKEQVDVAIAAADAADEILRAIG</sequence>
<comment type="subcellular location">
    <subcellularLocation>
        <location evidence="7">Cytoplasm</location>
    </subcellularLocation>
</comment>
<comment type="function">
    <text evidence="7">Catalyzes the release of premature peptidyl moieties from peptidyl-tRNA molecules trapped in stalled 50S ribosomal subunits, and thus maintains levels of free tRNAs and 50S ribosomes.</text>
</comment>
<dbReference type="PANTHER" id="PTHR17224:SF1">
    <property type="entry name" value="PEPTIDYL-TRNA HYDROLASE"/>
    <property type="match status" value="1"/>
</dbReference>
<dbReference type="GO" id="GO:0004045">
    <property type="term" value="F:peptidyl-tRNA hydrolase activity"/>
    <property type="evidence" value="ECO:0007669"/>
    <property type="project" value="UniProtKB-UniRule"/>
</dbReference>
<dbReference type="PANTHER" id="PTHR17224">
    <property type="entry name" value="PEPTIDYL-TRNA HYDROLASE"/>
    <property type="match status" value="1"/>
</dbReference>
<organism evidence="12 13">
    <name type="scientific">Corynebacterium lujinxingii</name>
    <dbReference type="NCBI Taxonomy" id="2763010"/>
    <lineage>
        <taxon>Bacteria</taxon>
        <taxon>Bacillati</taxon>
        <taxon>Actinomycetota</taxon>
        <taxon>Actinomycetes</taxon>
        <taxon>Mycobacteriales</taxon>
        <taxon>Corynebacteriaceae</taxon>
        <taxon>Corynebacterium</taxon>
    </lineage>
</organism>
<evidence type="ECO:0000256" key="8">
    <source>
        <dbReference type="RuleBase" id="RU000673"/>
    </source>
</evidence>
<evidence type="ECO:0000256" key="7">
    <source>
        <dbReference type="HAMAP-Rule" id="MF_00083"/>
    </source>
</evidence>
<dbReference type="Proteomes" id="UP000642876">
    <property type="component" value="Unassembled WGS sequence"/>
</dbReference>
<dbReference type="HAMAP" id="MF_00083">
    <property type="entry name" value="Pept_tRNA_hydro_bact"/>
    <property type="match status" value="1"/>
</dbReference>
<feature type="transmembrane region" description="Helical" evidence="10">
    <location>
        <begin position="50"/>
        <end position="68"/>
    </location>
</feature>
<evidence type="ECO:0000313" key="13">
    <source>
        <dbReference type="Proteomes" id="UP000516235"/>
    </source>
</evidence>
<keyword evidence="4 7" id="KW-0694">RNA-binding</keyword>
<comment type="subunit">
    <text evidence="7">Monomer.</text>
</comment>
<dbReference type="Pfam" id="PF01195">
    <property type="entry name" value="Pept_tRNA_hydro"/>
    <property type="match status" value="1"/>
</dbReference>
<dbReference type="InterPro" id="IPR001328">
    <property type="entry name" value="Pept_tRNA_hydro"/>
</dbReference>
<keyword evidence="7" id="KW-0963">Cytoplasm</keyword>
<dbReference type="NCBIfam" id="TIGR00447">
    <property type="entry name" value="pth"/>
    <property type="match status" value="1"/>
</dbReference>
<feature type="binding site" evidence="7">
    <location>
        <position position="74"/>
    </location>
    <ligand>
        <name>tRNA</name>
        <dbReference type="ChEBI" id="CHEBI:17843"/>
    </ligand>
</feature>
<evidence type="ECO:0000256" key="6">
    <source>
        <dbReference type="ARBA" id="ARBA00050038"/>
    </source>
</evidence>
<keyword evidence="14" id="KW-1185">Reference proteome</keyword>
<evidence type="ECO:0000313" key="11">
    <source>
        <dbReference type="EMBL" id="MBC3179417.1"/>
    </source>
</evidence>
<feature type="binding site" evidence="7">
    <location>
        <position position="179"/>
    </location>
    <ligand>
        <name>tRNA</name>
        <dbReference type="ChEBI" id="CHEBI:17843"/>
    </ligand>
</feature>
<dbReference type="EMBL" id="CP061032">
    <property type="protein sequence ID" value="QNP90839.1"/>
    <property type="molecule type" value="Genomic_DNA"/>
</dbReference>
<evidence type="ECO:0000256" key="10">
    <source>
        <dbReference type="SAM" id="Phobius"/>
    </source>
</evidence>
<comment type="similarity">
    <text evidence="5 7 9">Belongs to the PTH family.</text>
</comment>
<feature type="site" description="Stabilizes the basic form of H active site to accept a proton" evidence="7">
    <location>
        <position position="158"/>
    </location>
</feature>
<accession>A0A7H0K0M3</accession>
<keyword evidence="10" id="KW-0812">Transmembrane</keyword>
<comment type="catalytic activity">
    <reaction evidence="7 8">
        <text>an N-acyl-L-alpha-aminoacyl-tRNA + H2O = an N-acyl-L-amino acid + a tRNA + H(+)</text>
        <dbReference type="Rhea" id="RHEA:54448"/>
        <dbReference type="Rhea" id="RHEA-COMP:10123"/>
        <dbReference type="Rhea" id="RHEA-COMP:13883"/>
        <dbReference type="ChEBI" id="CHEBI:15377"/>
        <dbReference type="ChEBI" id="CHEBI:15378"/>
        <dbReference type="ChEBI" id="CHEBI:59874"/>
        <dbReference type="ChEBI" id="CHEBI:78442"/>
        <dbReference type="ChEBI" id="CHEBI:138191"/>
        <dbReference type="EC" id="3.1.1.29"/>
    </reaction>
</comment>
<dbReference type="SUPFAM" id="SSF53178">
    <property type="entry name" value="Peptidyl-tRNA hydrolase-like"/>
    <property type="match status" value="1"/>
</dbReference>
<reference evidence="13 14" key="1">
    <citation type="submission" date="2020-08" db="EMBL/GenBank/DDBJ databases">
        <title>novel species in genus Corynebacterium.</title>
        <authorList>
            <person name="Zhang G."/>
        </authorList>
    </citation>
    <scope>NUCLEOTIDE SEQUENCE [LARGE SCALE GENOMIC DNA]</scope>
    <source>
        <strain evidence="13 14">zg-917</strain>
        <strain evidence="12">Zg-917</strain>
    </source>
</reference>
<dbReference type="InterPro" id="IPR036416">
    <property type="entry name" value="Pept_tRNA_hydro_sf"/>
</dbReference>
<feature type="binding site" evidence="7">
    <location>
        <position position="133"/>
    </location>
    <ligand>
        <name>tRNA</name>
        <dbReference type="ChEBI" id="CHEBI:17843"/>
    </ligand>
</feature>
<evidence type="ECO:0000256" key="9">
    <source>
        <dbReference type="RuleBase" id="RU004320"/>
    </source>
</evidence>
<dbReference type="PROSITE" id="PS01195">
    <property type="entry name" value="PEPT_TRNA_HYDROL_1"/>
    <property type="match status" value="1"/>
</dbReference>
<name>A0A7H0K0M3_9CORY</name>
<dbReference type="EC" id="3.1.1.29" evidence="1 7"/>
<evidence type="ECO:0000256" key="1">
    <source>
        <dbReference type="ARBA" id="ARBA00013260"/>
    </source>
</evidence>
<feature type="binding site" evidence="7">
    <location>
        <position position="131"/>
    </location>
    <ligand>
        <name>tRNA</name>
        <dbReference type="ChEBI" id="CHEBI:17843"/>
    </ligand>
</feature>
<dbReference type="InterPro" id="IPR018171">
    <property type="entry name" value="Pept_tRNA_hydro_CS"/>
</dbReference>
<keyword evidence="10" id="KW-1133">Transmembrane helix</keyword>
<evidence type="ECO:0000313" key="14">
    <source>
        <dbReference type="Proteomes" id="UP000642876"/>
    </source>
</evidence>
<dbReference type="GO" id="GO:0006515">
    <property type="term" value="P:protein quality control for misfolded or incompletely synthesized proteins"/>
    <property type="evidence" value="ECO:0007669"/>
    <property type="project" value="UniProtKB-UniRule"/>
</dbReference>
<dbReference type="AlphaFoldDB" id="A0A7H0K0M3"/>
<comment type="function">
    <text evidence="7">Hydrolyzes ribosome-free peptidyl-tRNAs (with 1 or more amino acids incorporated), which drop off the ribosome during protein synthesis, or as a result of ribosome stalling.</text>
</comment>
<dbReference type="KEGG" id="cluj:IAU68_03490"/>
<protein>
    <recommendedName>
        <fullName evidence="6 7">Peptidyl-tRNA hydrolase</fullName>
        <shortName evidence="7">Pth</shortName>
        <ecNumber evidence="1 7">3.1.1.29</ecNumber>
    </recommendedName>
</protein>
<evidence type="ECO:0000256" key="3">
    <source>
        <dbReference type="ARBA" id="ARBA00022801"/>
    </source>
</evidence>
<gene>
    <name evidence="7" type="primary">pth</name>
    <name evidence="11" type="ORF">H7348_08900</name>
    <name evidence="12" type="ORF">IAU68_03490</name>
</gene>
<evidence type="ECO:0000256" key="5">
    <source>
        <dbReference type="ARBA" id="ARBA00038063"/>
    </source>
</evidence>
<keyword evidence="2 7" id="KW-0820">tRNA-binding</keyword>